<feature type="domain" description="HTH lacI-type" evidence="4">
    <location>
        <begin position="9"/>
        <end position="64"/>
    </location>
</feature>
<dbReference type="RefSeq" id="WP_328823897.1">
    <property type="nucleotide sequence ID" value="NZ_JACGWT010000006.1"/>
</dbReference>
<dbReference type="SUPFAM" id="SSF47413">
    <property type="entry name" value="lambda repressor-like DNA-binding domains"/>
    <property type="match status" value="1"/>
</dbReference>
<dbReference type="Pfam" id="PF13377">
    <property type="entry name" value="Peripla_BP_3"/>
    <property type="match status" value="1"/>
</dbReference>
<keyword evidence="3" id="KW-0804">Transcription</keyword>
<evidence type="ECO:0000313" key="6">
    <source>
        <dbReference type="Proteomes" id="UP000523079"/>
    </source>
</evidence>
<proteinExistence type="predicted"/>
<dbReference type="CDD" id="cd06279">
    <property type="entry name" value="PBP1_LacI-like"/>
    <property type="match status" value="1"/>
</dbReference>
<dbReference type="Gene3D" id="1.10.260.40">
    <property type="entry name" value="lambda repressor-like DNA-binding domains"/>
    <property type="match status" value="1"/>
</dbReference>
<dbReference type="PROSITE" id="PS50932">
    <property type="entry name" value="HTH_LACI_2"/>
    <property type="match status" value="1"/>
</dbReference>
<organism evidence="5 6">
    <name type="scientific">Microlunatus kandeliicorticis</name>
    <dbReference type="NCBI Taxonomy" id="1759536"/>
    <lineage>
        <taxon>Bacteria</taxon>
        <taxon>Bacillati</taxon>
        <taxon>Actinomycetota</taxon>
        <taxon>Actinomycetes</taxon>
        <taxon>Propionibacteriales</taxon>
        <taxon>Propionibacteriaceae</taxon>
        <taxon>Microlunatus</taxon>
    </lineage>
</organism>
<dbReference type="Proteomes" id="UP000523079">
    <property type="component" value="Unassembled WGS sequence"/>
</dbReference>
<accession>A0A7W3IVB0</accession>
<dbReference type="SMART" id="SM00354">
    <property type="entry name" value="HTH_LACI"/>
    <property type="match status" value="1"/>
</dbReference>
<dbReference type="PANTHER" id="PTHR30146:SF138">
    <property type="entry name" value="TRANSCRIPTIONAL REGULATORY PROTEIN"/>
    <property type="match status" value="1"/>
</dbReference>
<gene>
    <name evidence="5" type="ORF">FHX74_003486</name>
</gene>
<keyword evidence="1" id="KW-0805">Transcription regulation</keyword>
<dbReference type="InterPro" id="IPR000843">
    <property type="entry name" value="HTH_LacI"/>
</dbReference>
<evidence type="ECO:0000256" key="3">
    <source>
        <dbReference type="ARBA" id="ARBA00023163"/>
    </source>
</evidence>
<evidence type="ECO:0000256" key="2">
    <source>
        <dbReference type="ARBA" id="ARBA00023125"/>
    </source>
</evidence>
<dbReference type="SUPFAM" id="SSF53822">
    <property type="entry name" value="Periplasmic binding protein-like I"/>
    <property type="match status" value="1"/>
</dbReference>
<dbReference type="EMBL" id="JACGWT010000006">
    <property type="protein sequence ID" value="MBA8795845.1"/>
    <property type="molecule type" value="Genomic_DNA"/>
</dbReference>
<evidence type="ECO:0000259" key="4">
    <source>
        <dbReference type="PROSITE" id="PS50932"/>
    </source>
</evidence>
<dbReference type="GO" id="GO:0003700">
    <property type="term" value="F:DNA-binding transcription factor activity"/>
    <property type="evidence" value="ECO:0007669"/>
    <property type="project" value="TreeGrafter"/>
</dbReference>
<dbReference type="Gene3D" id="3.40.50.2300">
    <property type="match status" value="2"/>
</dbReference>
<name>A0A7W3IVB0_9ACTN</name>
<reference evidence="5 6" key="1">
    <citation type="submission" date="2020-07" db="EMBL/GenBank/DDBJ databases">
        <title>Sequencing the genomes of 1000 actinobacteria strains.</title>
        <authorList>
            <person name="Klenk H.-P."/>
        </authorList>
    </citation>
    <scope>NUCLEOTIDE SEQUENCE [LARGE SCALE GENOMIC DNA]</scope>
    <source>
        <strain evidence="5 6">DSM 100723</strain>
    </source>
</reference>
<dbReference type="InterPro" id="IPR046335">
    <property type="entry name" value="LacI/GalR-like_sensor"/>
</dbReference>
<comment type="caution">
    <text evidence="5">The sequence shown here is derived from an EMBL/GenBank/DDBJ whole genome shotgun (WGS) entry which is preliminary data.</text>
</comment>
<dbReference type="AlphaFoldDB" id="A0A7W3IVB0"/>
<keyword evidence="6" id="KW-1185">Reference proteome</keyword>
<dbReference type="Pfam" id="PF00356">
    <property type="entry name" value="LacI"/>
    <property type="match status" value="1"/>
</dbReference>
<sequence length="350" mass="36420">MTATTRAKVTIKTLAHELGVSPATVSNAYNKPDQLSEELRIRILAKAEELGYGGPSAAGRSLRSGKANAFGVMFVGRLSYAFSDPFAAVFLGGLAGAVEETGISIALLPVLGTADDPDITSVRQANIDGLVTMCVELDHPAVQLTRARGLPVVSTDVTDEPDAWWAAIDDEQAGADLGAHLAGLGHREIAVVVDTHRPVSTSARLIAPAEVLETDARARLAGLQRAMPGARIDVIAAGHNAVESGRVAGGFALDGLPSRPTAVVCLSDVLALGVLDTLRARGLRAPDDLSVCGFDDVPAAAEAGLTTIHQPIEEKGRQVGLLLLDLDSPQRQVLLPHELVVRASSGSAPR</sequence>
<dbReference type="PANTHER" id="PTHR30146">
    <property type="entry name" value="LACI-RELATED TRANSCRIPTIONAL REPRESSOR"/>
    <property type="match status" value="1"/>
</dbReference>
<dbReference type="InterPro" id="IPR010982">
    <property type="entry name" value="Lambda_DNA-bd_dom_sf"/>
</dbReference>
<dbReference type="CDD" id="cd01392">
    <property type="entry name" value="HTH_LacI"/>
    <property type="match status" value="1"/>
</dbReference>
<dbReference type="InterPro" id="IPR028082">
    <property type="entry name" value="Peripla_BP_I"/>
</dbReference>
<evidence type="ECO:0000256" key="1">
    <source>
        <dbReference type="ARBA" id="ARBA00023015"/>
    </source>
</evidence>
<keyword evidence="2 5" id="KW-0238">DNA-binding</keyword>
<dbReference type="GO" id="GO:0000976">
    <property type="term" value="F:transcription cis-regulatory region binding"/>
    <property type="evidence" value="ECO:0007669"/>
    <property type="project" value="TreeGrafter"/>
</dbReference>
<evidence type="ECO:0000313" key="5">
    <source>
        <dbReference type="EMBL" id="MBA8795845.1"/>
    </source>
</evidence>
<protein>
    <submittedName>
        <fullName evidence="5">DNA-binding LacI/PurR family transcriptional regulator</fullName>
    </submittedName>
</protein>